<comment type="caution">
    <text evidence="3">The sequence shown here is derived from an EMBL/GenBank/DDBJ whole genome shotgun (WGS) entry which is preliminary data.</text>
</comment>
<sequence length="593" mass="69869">MNRINKATKIIFLILLCNVALSTHLFSQNTYKRKISISEWVKEMEKCKDEAYELEDTEIFYDATQDSLYAPMLSRYTKPTDKDKKSVKTILPTIAIKNCKLPNNKTCQVRNLIFQNNITFYYCEGASQLIFYNCTFKQGLDFMHSNLGTIEFSYCSILQRTVVLELQISVLLFSNCSLYTDHRIIQKRYGFEEENQTYQFLFRISQNEKKINSFALYNCKILPTEVMPILYFKGGKYDVIHFQGIDFSNSILDFTACSVKENLTVRNCKFKQPFGMHQFNLPKDNTSFNWCQIDSVGLGLYRNYEQAPLTHKTDTLISNIYYFNELNNSYRKFYSMYRTQGDMESANACYKQLKDMETAKYHHLYQLDRSTNKWFNWRFNQFLKYFSEYGTNPVQSLIISMWVILIFAAVYFFFYSDWDGINRAFLIKKHRTIMQYFSSEQRLEDFYTENYIEEFKTFAEYKKEMKENKALVPLFIVLLGKPLYLFSVIKYKLVSFIYRRTELLQGRWIDLKSARKVFVGLTVVISVLIYLIYLGIIRALNSITLSINSFSTLGFGAIPVKGASRYITIIEGFLGWFLLSIFSVSLISQMIQN</sequence>
<name>A0A4Q7VJA9_9BACT</name>
<gene>
    <name evidence="3" type="ORF">EV201_0912</name>
</gene>
<dbReference type="RefSeq" id="WP_130306169.1">
    <property type="nucleotide sequence ID" value="NZ_SHKN01000001.1"/>
</dbReference>
<dbReference type="AlphaFoldDB" id="A0A4Q7VJA9"/>
<dbReference type="OrthoDB" id="840832at2"/>
<feature type="transmembrane region" description="Helical" evidence="1">
    <location>
        <begin position="517"/>
        <end position="536"/>
    </location>
</feature>
<evidence type="ECO:0000256" key="1">
    <source>
        <dbReference type="SAM" id="Phobius"/>
    </source>
</evidence>
<reference evidence="3 4" key="1">
    <citation type="submission" date="2019-02" db="EMBL/GenBank/DDBJ databases">
        <title>Genomic Encyclopedia of Type Strains, Phase IV (KMG-IV): sequencing the most valuable type-strain genomes for metagenomic binning, comparative biology and taxonomic classification.</title>
        <authorList>
            <person name="Goeker M."/>
        </authorList>
    </citation>
    <scope>NUCLEOTIDE SEQUENCE [LARGE SCALE GENOMIC DNA]</scope>
    <source>
        <strain evidence="3 4">DSM 28825</strain>
    </source>
</reference>
<keyword evidence="1" id="KW-0472">Membrane</keyword>
<protein>
    <recommendedName>
        <fullName evidence="5">Ion channel</fullName>
    </recommendedName>
</protein>
<evidence type="ECO:0008006" key="5">
    <source>
        <dbReference type="Google" id="ProtNLM"/>
    </source>
</evidence>
<dbReference type="Proteomes" id="UP000293562">
    <property type="component" value="Unassembled WGS sequence"/>
</dbReference>
<evidence type="ECO:0000313" key="4">
    <source>
        <dbReference type="Proteomes" id="UP000293562"/>
    </source>
</evidence>
<accession>A0A4Q7VJA9</accession>
<keyword evidence="2" id="KW-0732">Signal</keyword>
<evidence type="ECO:0000256" key="2">
    <source>
        <dbReference type="SAM" id="SignalP"/>
    </source>
</evidence>
<feature type="signal peptide" evidence="2">
    <location>
        <begin position="1"/>
        <end position="22"/>
    </location>
</feature>
<keyword evidence="4" id="KW-1185">Reference proteome</keyword>
<keyword evidence="1" id="KW-1133">Transmembrane helix</keyword>
<keyword evidence="1" id="KW-0812">Transmembrane</keyword>
<evidence type="ECO:0000313" key="3">
    <source>
        <dbReference type="EMBL" id="RZT96276.1"/>
    </source>
</evidence>
<organism evidence="3 4">
    <name type="scientific">Ancylomarina subtilis</name>
    <dbReference type="NCBI Taxonomy" id="1639035"/>
    <lineage>
        <taxon>Bacteria</taxon>
        <taxon>Pseudomonadati</taxon>
        <taxon>Bacteroidota</taxon>
        <taxon>Bacteroidia</taxon>
        <taxon>Marinilabiliales</taxon>
        <taxon>Marinifilaceae</taxon>
        <taxon>Ancylomarina</taxon>
    </lineage>
</organism>
<feature type="transmembrane region" description="Helical" evidence="1">
    <location>
        <begin position="470"/>
        <end position="489"/>
    </location>
</feature>
<feature type="chain" id="PRO_5020305710" description="Ion channel" evidence="2">
    <location>
        <begin position="23"/>
        <end position="593"/>
    </location>
</feature>
<proteinExistence type="predicted"/>
<dbReference type="EMBL" id="SHKN01000001">
    <property type="protein sequence ID" value="RZT96276.1"/>
    <property type="molecule type" value="Genomic_DNA"/>
</dbReference>
<feature type="transmembrane region" description="Helical" evidence="1">
    <location>
        <begin position="394"/>
        <end position="414"/>
    </location>
</feature>
<feature type="transmembrane region" description="Helical" evidence="1">
    <location>
        <begin position="566"/>
        <end position="587"/>
    </location>
</feature>